<name>A0ABW8PW31_9GAMM</name>
<comment type="caution">
    <text evidence="3">The sequence shown here is derived from an EMBL/GenBank/DDBJ whole genome shotgun (WGS) entry which is preliminary data.</text>
</comment>
<evidence type="ECO:0000256" key="1">
    <source>
        <dbReference type="SAM" id="SignalP"/>
    </source>
</evidence>
<feature type="signal peptide" evidence="1">
    <location>
        <begin position="1"/>
        <end position="29"/>
    </location>
</feature>
<dbReference type="CDD" id="cd16329">
    <property type="entry name" value="LolA_like"/>
    <property type="match status" value="1"/>
</dbReference>
<evidence type="ECO:0000313" key="4">
    <source>
        <dbReference type="Proteomes" id="UP001621714"/>
    </source>
</evidence>
<feature type="chain" id="PRO_5046324243" evidence="1">
    <location>
        <begin position="30"/>
        <end position="270"/>
    </location>
</feature>
<keyword evidence="3" id="KW-0449">Lipoprotein</keyword>
<dbReference type="Gene3D" id="2.50.20.10">
    <property type="entry name" value="Lipoprotein localisation LolA/LolB/LppX"/>
    <property type="match status" value="1"/>
</dbReference>
<evidence type="ECO:0000259" key="2">
    <source>
        <dbReference type="Pfam" id="PF17131"/>
    </source>
</evidence>
<keyword evidence="4" id="KW-1185">Reference proteome</keyword>
<dbReference type="RefSeq" id="WP_405336120.1">
    <property type="nucleotide sequence ID" value="NZ_JBANFI010000001.1"/>
</dbReference>
<dbReference type="Proteomes" id="UP001621714">
    <property type="component" value="Unassembled WGS sequence"/>
</dbReference>
<dbReference type="InterPro" id="IPR033399">
    <property type="entry name" value="TP_0789-like"/>
</dbReference>
<organism evidence="3 4">
    <name type="scientific">Marinospirillum alkalitolerans</name>
    <dbReference type="NCBI Taxonomy" id="3123374"/>
    <lineage>
        <taxon>Bacteria</taxon>
        <taxon>Pseudomonadati</taxon>
        <taxon>Pseudomonadota</taxon>
        <taxon>Gammaproteobacteria</taxon>
        <taxon>Oceanospirillales</taxon>
        <taxon>Oceanospirillaceae</taxon>
        <taxon>Marinospirillum</taxon>
    </lineage>
</organism>
<accession>A0ABW8PW31</accession>
<reference evidence="3 4" key="1">
    <citation type="submission" date="2024-02" db="EMBL/GenBank/DDBJ databases">
        <title>Marinospirillum sp. MEB 164 isolated from Lonar lake sediment.</title>
        <authorList>
            <person name="Joshi A."/>
            <person name="Thite S."/>
        </authorList>
    </citation>
    <scope>NUCLEOTIDE SEQUENCE [LARGE SCALE GENOMIC DNA]</scope>
    <source>
        <strain evidence="3 4">MEB164</strain>
    </source>
</reference>
<evidence type="ECO:0000313" key="3">
    <source>
        <dbReference type="EMBL" id="MFK7159567.1"/>
    </source>
</evidence>
<keyword evidence="1" id="KW-0732">Signal</keyword>
<dbReference type="EMBL" id="JBANFI010000001">
    <property type="protein sequence ID" value="MFK7159567.1"/>
    <property type="molecule type" value="Genomic_DNA"/>
</dbReference>
<proteinExistence type="predicted"/>
<protein>
    <submittedName>
        <fullName evidence="3">Outer membrane lipoprotein-sorting protein</fullName>
    </submittedName>
</protein>
<feature type="domain" description="Uncharacterized protein TP-0789" evidence="2">
    <location>
        <begin position="82"/>
        <end position="260"/>
    </location>
</feature>
<dbReference type="Pfam" id="PF17131">
    <property type="entry name" value="LolA_like"/>
    <property type="match status" value="1"/>
</dbReference>
<gene>
    <name evidence="3" type="ORF">V6U78_00760</name>
</gene>
<sequence length="270" mass="31254">MREISVTRHLPRWLAGAALAALINPLALATPTAQEIVERANQASYYAGRDGRSEARMRIEDSRGQTQTRQFTVLRRNVDQQRQQYLVVFSRPSEYRDTAFLVEKNPAAEDDRWLYLPAMDLVRRIAPGDKRTSFVGAHLFYEDISGRHLDDDTHELIDTTEQHYLIRSRPKDPRSVEFAFFTTWIDREHHLPLRVEYTNAAGEVYRRMESSGIEVIDGYPTPTVMRVQDLASGGHTIVQFRGISYDLDLPANVFTERSLRHPPSQWLERR</sequence>